<keyword evidence="2" id="KW-1185">Reference proteome</keyword>
<evidence type="ECO:0000313" key="2">
    <source>
        <dbReference type="Proteomes" id="UP001317742"/>
    </source>
</evidence>
<name>A0ABM8AYS3_9BACT</name>
<organism evidence="1 2">
    <name type="scientific">Pseudodesulfovibrio nedwellii</name>
    <dbReference type="NCBI Taxonomy" id="2973072"/>
    <lineage>
        <taxon>Bacteria</taxon>
        <taxon>Pseudomonadati</taxon>
        <taxon>Thermodesulfobacteriota</taxon>
        <taxon>Desulfovibrionia</taxon>
        <taxon>Desulfovibrionales</taxon>
        <taxon>Desulfovibrionaceae</taxon>
    </lineage>
</organism>
<sequence>MADKISSTSNLEVSLPKAGEVVEYQISSDVPVKFTFFVSEVVFSCNGNDLVFTGEGGGSVVIKDYLALAQENALPSFELKGGEEVPGDIYLFAFNDADQSIETAAGGNMDNSATGDDYGDTISPSEWLEPLMVPEAGDSSSSLDILTPDDLFLGDSQGDVGSEFVAVSLLGATSISVAHEMPMGSFADGYDSVSDTIQLIIDSPEYA</sequence>
<dbReference type="RefSeq" id="WP_281762564.1">
    <property type="nucleotide sequence ID" value="NZ_AP026709.1"/>
</dbReference>
<reference evidence="1 2" key="1">
    <citation type="submission" date="2022-08" db="EMBL/GenBank/DDBJ databases">
        <title>Genome Sequence of the sulphate-reducing bacterium, Pseudodesulfovibrio sp. SYK.</title>
        <authorList>
            <person name="Kondo R."/>
            <person name="Kataoka T."/>
        </authorList>
    </citation>
    <scope>NUCLEOTIDE SEQUENCE [LARGE SCALE GENOMIC DNA]</scope>
    <source>
        <strain evidence="1 2">SYK</strain>
    </source>
</reference>
<dbReference type="Proteomes" id="UP001317742">
    <property type="component" value="Chromosome"/>
</dbReference>
<protein>
    <submittedName>
        <fullName evidence="1">Uncharacterized protein</fullName>
    </submittedName>
</protein>
<dbReference type="EMBL" id="AP026709">
    <property type="protein sequence ID" value="BDQ36673.1"/>
    <property type="molecule type" value="Genomic_DNA"/>
</dbReference>
<proteinExistence type="predicted"/>
<evidence type="ECO:0000313" key="1">
    <source>
        <dbReference type="EMBL" id="BDQ36673.1"/>
    </source>
</evidence>
<accession>A0ABM8AYS3</accession>
<gene>
    <name evidence="1" type="ORF">SYK_10330</name>
</gene>